<dbReference type="WBParaSite" id="EVEC_0001048701-mRNA-1">
    <property type="protein sequence ID" value="EVEC_0001048701-mRNA-1"/>
    <property type="gene ID" value="EVEC_0001048701"/>
</dbReference>
<dbReference type="AlphaFoldDB" id="A0A0N4VI36"/>
<sequence length="127" mass="14046">MHSPKLSASLGIGSLQALELSRHEAISDQIPMLMDLNLENIFPTPTGHPFDTYIVKSYTITKLDGVGQEVQKFGQWTGSEIGGGIELLYLRLMLKVIKGFTDQKSTGLQELFNIPETRNPNMDGDPI</sequence>
<keyword evidence="2" id="KW-1185">Reference proteome</keyword>
<dbReference type="Proteomes" id="UP000274131">
    <property type="component" value="Unassembled WGS sequence"/>
</dbReference>
<organism evidence="3">
    <name type="scientific">Enterobius vermicularis</name>
    <name type="common">Human pinworm</name>
    <dbReference type="NCBI Taxonomy" id="51028"/>
    <lineage>
        <taxon>Eukaryota</taxon>
        <taxon>Metazoa</taxon>
        <taxon>Ecdysozoa</taxon>
        <taxon>Nematoda</taxon>
        <taxon>Chromadorea</taxon>
        <taxon>Rhabditida</taxon>
        <taxon>Spirurina</taxon>
        <taxon>Oxyuridomorpha</taxon>
        <taxon>Oxyuroidea</taxon>
        <taxon>Oxyuridae</taxon>
        <taxon>Enterobius</taxon>
    </lineage>
</organism>
<protein>
    <submittedName>
        <fullName evidence="3">VASt domain-containing protein</fullName>
    </submittedName>
</protein>
<evidence type="ECO:0000313" key="1">
    <source>
        <dbReference type="EMBL" id="VDD95081.1"/>
    </source>
</evidence>
<evidence type="ECO:0000313" key="3">
    <source>
        <dbReference type="WBParaSite" id="EVEC_0001048701-mRNA-1"/>
    </source>
</evidence>
<accession>A0A0N4VI36</accession>
<gene>
    <name evidence="1" type="ORF">EVEC_LOCUS9832</name>
</gene>
<reference evidence="1 2" key="2">
    <citation type="submission" date="2018-10" db="EMBL/GenBank/DDBJ databases">
        <authorList>
            <consortium name="Pathogen Informatics"/>
        </authorList>
    </citation>
    <scope>NUCLEOTIDE SEQUENCE [LARGE SCALE GENOMIC DNA]</scope>
</reference>
<dbReference type="EMBL" id="UXUI01010325">
    <property type="protein sequence ID" value="VDD95081.1"/>
    <property type="molecule type" value="Genomic_DNA"/>
</dbReference>
<reference evidence="3" key="1">
    <citation type="submission" date="2017-02" db="UniProtKB">
        <authorList>
            <consortium name="WormBaseParasite"/>
        </authorList>
    </citation>
    <scope>IDENTIFICATION</scope>
</reference>
<name>A0A0N4VI36_ENTVE</name>
<proteinExistence type="predicted"/>
<evidence type="ECO:0000313" key="2">
    <source>
        <dbReference type="Proteomes" id="UP000274131"/>
    </source>
</evidence>